<feature type="region of interest" description="Disordered" evidence="1">
    <location>
        <begin position="146"/>
        <end position="201"/>
    </location>
</feature>
<dbReference type="STRING" id="1287681.M7T7A9"/>
<feature type="domain" description="BRCT" evidence="2">
    <location>
        <begin position="198"/>
        <end position="302"/>
    </location>
</feature>
<organism evidence="3 4">
    <name type="scientific">Eutypa lata (strain UCR-EL1)</name>
    <name type="common">Grapevine dieback disease fungus</name>
    <name type="synonym">Eutypa armeniacae</name>
    <dbReference type="NCBI Taxonomy" id="1287681"/>
    <lineage>
        <taxon>Eukaryota</taxon>
        <taxon>Fungi</taxon>
        <taxon>Dikarya</taxon>
        <taxon>Ascomycota</taxon>
        <taxon>Pezizomycotina</taxon>
        <taxon>Sordariomycetes</taxon>
        <taxon>Xylariomycetidae</taxon>
        <taxon>Xylariales</taxon>
        <taxon>Diatrypaceae</taxon>
        <taxon>Eutypa</taxon>
    </lineage>
</organism>
<dbReference type="PANTHER" id="PTHR45990:SF1">
    <property type="entry name" value="DNA REPAIR PROTEIN REV1"/>
    <property type="match status" value="1"/>
</dbReference>
<protein>
    <submittedName>
        <fullName evidence="3">Putative brca1 c terminus domain-containing protein</fullName>
    </submittedName>
</protein>
<feature type="compositionally biased region" description="Basic and acidic residues" evidence="1">
    <location>
        <begin position="146"/>
        <end position="156"/>
    </location>
</feature>
<dbReference type="HOGENOM" id="CLU_054245_0_0_1"/>
<evidence type="ECO:0000313" key="4">
    <source>
        <dbReference type="Proteomes" id="UP000012174"/>
    </source>
</evidence>
<dbReference type="Gene3D" id="3.40.50.10190">
    <property type="entry name" value="BRCT domain"/>
    <property type="match status" value="1"/>
</dbReference>
<name>M7T7A9_EUTLA</name>
<dbReference type="SMART" id="SM00292">
    <property type="entry name" value="BRCT"/>
    <property type="match status" value="1"/>
</dbReference>
<sequence length="362" mass="37592">MPPPRPPKASETAPPPPPGRDQPFDPWNSSSTGHQRAENRLAATTGWRDSRNAKLMGQFRGGASGGLRVSDKVGAGSQDYDPKARALITPEARARAKCSVADMLARPGSMKKKTAAAAAAVVMPPASSSSGSAVVGAGPGRCVVHGDGRGPRHDYHGSAGNRGGGEGGGVTATTAEEKRPTERNEETEKEEQQQPPPRRRGLFDGVVVYVNGSTHPLVSDHKLKHLLAEHGGRLSTHLGRRQVTHVVLGRGGSSIAGGGLAGGKLQKEIRKAGGCGVKFVGVEWVLESVKAGKRLSEARFAHVKIAAKGQRSVFGLYSNSDSDSKLKSNSNLNLNSKSAKLVSAGEAAADGEELPPPSGQGS</sequence>
<dbReference type="InterPro" id="IPR036420">
    <property type="entry name" value="BRCT_dom_sf"/>
</dbReference>
<dbReference type="GO" id="GO:0003887">
    <property type="term" value="F:DNA-directed DNA polymerase activity"/>
    <property type="evidence" value="ECO:0007669"/>
    <property type="project" value="TreeGrafter"/>
</dbReference>
<dbReference type="GO" id="GO:0005634">
    <property type="term" value="C:nucleus"/>
    <property type="evidence" value="ECO:0007669"/>
    <property type="project" value="TreeGrafter"/>
</dbReference>
<feature type="region of interest" description="Disordered" evidence="1">
    <location>
        <begin position="1"/>
        <end position="80"/>
    </location>
</feature>
<proteinExistence type="predicted"/>
<dbReference type="AlphaFoldDB" id="M7T7A9"/>
<feature type="compositionally biased region" description="Basic and acidic residues" evidence="1">
    <location>
        <begin position="175"/>
        <end position="192"/>
    </location>
</feature>
<dbReference type="KEGG" id="ela:UCREL1_7360"/>
<dbReference type="GO" id="GO:0070987">
    <property type="term" value="P:error-free translesion synthesis"/>
    <property type="evidence" value="ECO:0007669"/>
    <property type="project" value="TreeGrafter"/>
</dbReference>
<feature type="region of interest" description="Disordered" evidence="1">
    <location>
        <begin position="343"/>
        <end position="362"/>
    </location>
</feature>
<dbReference type="eggNOG" id="ENOG502SKU0">
    <property type="taxonomic scope" value="Eukaryota"/>
</dbReference>
<dbReference type="InterPro" id="IPR001357">
    <property type="entry name" value="BRCT_dom"/>
</dbReference>
<reference evidence="4" key="1">
    <citation type="journal article" date="2013" name="Genome Announc.">
        <title>Draft genome sequence of the grapevine dieback fungus Eutypa lata UCR-EL1.</title>
        <authorList>
            <person name="Blanco-Ulate B."/>
            <person name="Rolshausen P.E."/>
            <person name="Cantu D."/>
        </authorList>
    </citation>
    <scope>NUCLEOTIDE SEQUENCE [LARGE SCALE GENOMIC DNA]</scope>
    <source>
        <strain evidence="4">UCR-EL1</strain>
    </source>
</reference>
<dbReference type="EMBL" id="KB706803">
    <property type="protein sequence ID" value="EMR65686.1"/>
    <property type="molecule type" value="Genomic_DNA"/>
</dbReference>
<dbReference type="OrthoDB" id="427711at2759"/>
<dbReference type="OMA" id="VSDHRLK"/>
<feature type="compositionally biased region" description="Pro residues" evidence="1">
    <location>
        <begin position="1"/>
        <end position="20"/>
    </location>
</feature>
<evidence type="ECO:0000256" key="1">
    <source>
        <dbReference type="SAM" id="MobiDB-lite"/>
    </source>
</evidence>
<dbReference type="SUPFAM" id="SSF52113">
    <property type="entry name" value="BRCT domain"/>
    <property type="match status" value="1"/>
</dbReference>
<dbReference type="GO" id="GO:0017125">
    <property type="term" value="F:deoxycytidyl transferase activity"/>
    <property type="evidence" value="ECO:0007669"/>
    <property type="project" value="TreeGrafter"/>
</dbReference>
<dbReference type="Pfam" id="PF00533">
    <property type="entry name" value="BRCT"/>
    <property type="match status" value="1"/>
</dbReference>
<dbReference type="PANTHER" id="PTHR45990">
    <property type="entry name" value="DNA REPAIR PROTEIN REV1"/>
    <property type="match status" value="1"/>
</dbReference>
<dbReference type="PROSITE" id="PS50172">
    <property type="entry name" value="BRCT"/>
    <property type="match status" value="1"/>
</dbReference>
<dbReference type="Proteomes" id="UP000012174">
    <property type="component" value="Unassembled WGS sequence"/>
</dbReference>
<dbReference type="GO" id="GO:0042276">
    <property type="term" value="P:error-prone translesion synthesis"/>
    <property type="evidence" value="ECO:0007669"/>
    <property type="project" value="TreeGrafter"/>
</dbReference>
<accession>M7T7A9</accession>
<evidence type="ECO:0000313" key="3">
    <source>
        <dbReference type="EMBL" id="EMR65686.1"/>
    </source>
</evidence>
<keyword evidence="4" id="KW-1185">Reference proteome</keyword>
<gene>
    <name evidence="3" type="ORF">UCREL1_7360</name>
</gene>
<feature type="compositionally biased region" description="Gly residues" evidence="1">
    <location>
        <begin position="160"/>
        <end position="170"/>
    </location>
</feature>
<evidence type="ECO:0000259" key="2">
    <source>
        <dbReference type="PROSITE" id="PS50172"/>
    </source>
</evidence>